<evidence type="ECO:0000256" key="1">
    <source>
        <dbReference type="ARBA" id="ARBA00004127"/>
    </source>
</evidence>
<dbReference type="PANTHER" id="PTHR32322:SF2">
    <property type="entry name" value="EAMA DOMAIN-CONTAINING PROTEIN"/>
    <property type="match status" value="1"/>
</dbReference>
<sequence>MSVKLAYSLAIIGAALWGLVGLFVQNLYAHGLTAWQVVAIRSFFSMLLLLSYLLVWKRQALRIKWRHLPYFMGTGVISFVFFNWCFFKVIEQTNLSLAVMLLYTGPLFVTIISRFLFKEWLTARKMAAIVVTLLGCSFVVGFLPQGSIVLTASTLLIGIGSGFFYALYSIFAKLSSRYYQPLTITVYSFICSTVFLLFSSNLVHTLPLLLQWDVMLNSLGLAFFSTTLAYILYTKGLSQIESSRAAILSTIEPVIAICVGFFFFHDELTFWQWSGILLVFISMFLVAESSSSKEARKRLT</sequence>
<keyword evidence="3 6" id="KW-0812">Transmembrane</keyword>
<dbReference type="Gene3D" id="1.10.3730.20">
    <property type="match status" value="2"/>
</dbReference>
<feature type="transmembrane region" description="Helical" evidence="6">
    <location>
        <begin position="126"/>
        <end position="143"/>
    </location>
</feature>
<comment type="caution">
    <text evidence="8">The sequence shown here is derived from an EMBL/GenBank/DDBJ whole genome shotgun (WGS) entry which is preliminary data.</text>
</comment>
<dbReference type="RefSeq" id="WP_251222775.1">
    <property type="nucleotide sequence ID" value="NZ_JAMBOL010000004.1"/>
</dbReference>
<feature type="transmembrane region" description="Helical" evidence="6">
    <location>
        <begin position="68"/>
        <end position="90"/>
    </location>
</feature>
<dbReference type="Proteomes" id="UP001139179">
    <property type="component" value="Unassembled WGS sequence"/>
</dbReference>
<feature type="transmembrane region" description="Helical" evidence="6">
    <location>
        <begin position="270"/>
        <end position="287"/>
    </location>
</feature>
<evidence type="ECO:0000259" key="7">
    <source>
        <dbReference type="Pfam" id="PF00892"/>
    </source>
</evidence>
<reference evidence="8" key="1">
    <citation type="submission" date="2022-05" db="EMBL/GenBank/DDBJ databases">
        <title>Comparative Genomics of Spacecraft Associated Microbes.</title>
        <authorList>
            <person name="Tran M.T."/>
            <person name="Wright A."/>
            <person name="Seuylemezian A."/>
            <person name="Eisen J."/>
            <person name="Coil D."/>
        </authorList>
    </citation>
    <scope>NUCLEOTIDE SEQUENCE</scope>
    <source>
        <strain evidence="8">214.1.1</strain>
    </source>
</reference>
<dbReference type="GO" id="GO:0016020">
    <property type="term" value="C:membrane"/>
    <property type="evidence" value="ECO:0007669"/>
    <property type="project" value="UniProtKB-SubCell"/>
</dbReference>
<dbReference type="AlphaFoldDB" id="A0A9X2INC0"/>
<evidence type="ECO:0000256" key="4">
    <source>
        <dbReference type="ARBA" id="ARBA00022989"/>
    </source>
</evidence>
<dbReference type="EMBL" id="JAMBOL010000004">
    <property type="protein sequence ID" value="MCM3713975.1"/>
    <property type="molecule type" value="Genomic_DNA"/>
</dbReference>
<feature type="transmembrane region" description="Helical" evidence="6">
    <location>
        <begin position="214"/>
        <end position="233"/>
    </location>
</feature>
<comment type="subcellular location">
    <subcellularLocation>
        <location evidence="1">Endomembrane system</location>
        <topology evidence="1">Multi-pass membrane protein</topology>
    </subcellularLocation>
</comment>
<keyword evidence="5 6" id="KW-0472">Membrane</keyword>
<dbReference type="InterPro" id="IPR037185">
    <property type="entry name" value="EmrE-like"/>
</dbReference>
<feature type="domain" description="EamA" evidence="7">
    <location>
        <begin position="6"/>
        <end position="140"/>
    </location>
</feature>
<keyword evidence="4 6" id="KW-1133">Transmembrane helix</keyword>
<evidence type="ECO:0000256" key="3">
    <source>
        <dbReference type="ARBA" id="ARBA00022692"/>
    </source>
</evidence>
<comment type="similarity">
    <text evidence="2">Belongs to the EamA transporter family.</text>
</comment>
<feature type="transmembrane region" description="Helical" evidence="6">
    <location>
        <begin position="7"/>
        <end position="28"/>
    </location>
</feature>
<gene>
    <name evidence="8" type="ORF">M3202_07740</name>
</gene>
<evidence type="ECO:0000256" key="2">
    <source>
        <dbReference type="ARBA" id="ARBA00007362"/>
    </source>
</evidence>
<protein>
    <submittedName>
        <fullName evidence="8">EamA family transporter</fullName>
    </submittedName>
</protein>
<keyword evidence="9" id="KW-1185">Reference proteome</keyword>
<evidence type="ECO:0000313" key="8">
    <source>
        <dbReference type="EMBL" id="MCM3713975.1"/>
    </source>
</evidence>
<feature type="transmembrane region" description="Helical" evidence="6">
    <location>
        <begin position="149"/>
        <end position="170"/>
    </location>
</feature>
<dbReference type="SUPFAM" id="SSF103481">
    <property type="entry name" value="Multidrug resistance efflux transporter EmrE"/>
    <property type="match status" value="2"/>
</dbReference>
<name>A0A9X2INC0_9BACI</name>
<feature type="transmembrane region" description="Helical" evidence="6">
    <location>
        <begin position="34"/>
        <end position="56"/>
    </location>
</feature>
<evidence type="ECO:0000313" key="9">
    <source>
        <dbReference type="Proteomes" id="UP001139179"/>
    </source>
</evidence>
<dbReference type="Pfam" id="PF00892">
    <property type="entry name" value="EamA"/>
    <property type="match status" value="2"/>
</dbReference>
<evidence type="ECO:0000256" key="6">
    <source>
        <dbReference type="SAM" id="Phobius"/>
    </source>
</evidence>
<evidence type="ECO:0000256" key="5">
    <source>
        <dbReference type="ARBA" id="ARBA00023136"/>
    </source>
</evidence>
<feature type="transmembrane region" description="Helical" evidence="6">
    <location>
        <begin position="96"/>
        <end position="117"/>
    </location>
</feature>
<proteinExistence type="inferred from homology"/>
<dbReference type="InterPro" id="IPR000620">
    <property type="entry name" value="EamA_dom"/>
</dbReference>
<dbReference type="InterPro" id="IPR050638">
    <property type="entry name" value="AA-Vitamin_Transporters"/>
</dbReference>
<accession>A0A9X2INC0</accession>
<organism evidence="8 9">
    <name type="scientific">Halalkalibacter oceani</name>
    <dbReference type="NCBI Taxonomy" id="1653776"/>
    <lineage>
        <taxon>Bacteria</taxon>
        <taxon>Bacillati</taxon>
        <taxon>Bacillota</taxon>
        <taxon>Bacilli</taxon>
        <taxon>Bacillales</taxon>
        <taxon>Bacillaceae</taxon>
        <taxon>Halalkalibacter</taxon>
    </lineage>
</organism>
<dbReference type="PANTHER" id="PTHR32322">
    <property type="entry name" value="INNER MEMBRANE TRANSPORTER"/>
    <property type="match status" value="1"/>
</dbReference>
<feature type="transmembrane region" description="Helical" evidence="6">
    <location>
        <begin position="182"/>
        <end position="202"/>
    </location>
</feature>
<feature type="domain" description="EamA" evidence="7">
    <location>
        <begin position="154"/>
        <end position="286"/>
    </location>
</feature>
<feature type="transmembrane region" description="Helical" evidence="6">
    <location>
        <begin position="245"/>
        <end position="264"/>
    </location>
</feature>